<name>A0ABV0BC15_9SPHN</name>
<comment type="caution">
    <text evidence="1">The sequence shown here is derived from an EMBL/GenBank/DDBJ whole genome shotgun (WGS) entry which is preliminary data.</text>
</comment>
<evidence type="ECO:0000313" key="1">
    <source>
        <dbReference type="EMBL" id="MEN3747912.1"/>
    </source>
</evidence>
<dbReference type="Proteomes" id="UP001427805">
    <property type="component" value="Unassembled WGS sequence"/>
</dbReference>
<reference evidence="1 2" key="1">
    <citation type="submission" date="2024-05" db="EMBL/GenBank/DDBJ databases">
        <title>Sphingomonas sp. HF-S3 16S ribosomal RNA gene Genome sequencing and assembly.</title>
        <authorList>
            <person name="Lee H."/>
        </authorList>
    </citation>
    <scope>NUCLEOTIDE SEQUENCE [LARGE SCALE GENOMIC DNA]</scope>
    <source>
        <strain evidence="1 2">HF-S3</strain>
    </source>
</reference>
<proteinExistence type="predicted"/>
<dbReference type="EMBL" id="JBDIZK010000006">
    <property type="protein sequence ID" value="MEN3747912.1"/>
    <property type="molecule type" value="Genomic_DNA"/>
</dbReference>
<gene>
    <name evidence="1" type="ORF">TPR58_12105</name>
</gene>
<protein>
    <submittedName>
        <fullName evidence="1">Uncharacterized protein</fullName>
    </submittedName>
</protein>
<sequence>MALLKPMGLGTDAMTVSYFNSDICPASFSTPLHVRLYRESAN</sequence>
<evidence type="ECO:0000313" key="2">
    <source>
        <dbReference type="Proteomes" id="UP001427805"/>
    </source>
</evidence>
<dbReference type="RefSeq" id="WP_346246920.1">
    <property type="nucleotide sequence ID" value="NZ_JBDIZK010000006.1"/>
</dbReference>
<keyword evidence="2" id="KW-1185">Reference proteome</keyword>
<accession>A0ABV0BC15</accession>
<organism evidence="1 2">
    <name type="scientific">Sphingomonas rustica</name>
    <dbReference type="NCBI Taxonomy" id="3103142"/>
    <lineage>
        <taxon>Bacteria</taxon>
        <taxon>Pseudomonadati</taxon>
        <taxon>Pseudomonadota</taxon>
        <taxon>Alphaproteobacteria</taxon>
        <taxon>Sphingomonadales</taxon>
        <taxon>Sphingomonadaceae</taxon>
        <taxon>Sphingomonas</taxon>
    </lineage>
</organism>